<gene>
    <name evidence="10" type="ORF">KDH_55500</name>
</gene>
<feature type="binding site" evidence="6">
    <location>
        <position position="41"/>
    </location>
    <ligand>
        <name>ATP</name>
        <dbReference type="ChEBI" id="CHEBI:30616"/>
    </ligand>
</feature>
<dbReference type="CDD" id="cd14014">
    <property type="entry name" value="STKc_PknB_like"/>
    <property type="match status" value="1"/>
</dbReference>
<evidence type="ECO:0000256" key="1">
    <source>
        <dbReference type="ARBA" id="ARBA00012513"/>
    </source>
</evidence>
<evidence type="ECO:0000256" key="3">
    <source>
        <dbReference type="ARBA" id="ARBA00022741"/>
    </source>
</evidence>
<dbReference type="EC" id="2.7.11.1" evidence="1"/>
<proteinExistence type="predicted"/>
<evidence type="ECO:0000256" key="4">
    <source>
        <dbReference type="ARBA" id="ARBA00022777"/>
    </source>
</evidence>
<dbReference type="InterPro" id="IPR011009">
    <property type="entry name" value="Kinase-like_dom_sf"/>
</dbReference>
<keyword evidence="8" id="KW-0472">Membrane</keyword>
<organism evidence="10 11">
    <name type="scientific">Dictyobacter halimunensis</name>
    <dbReference type="NCBI Taxonomy" id="3026934"/>
    <lineage>
        <taxon>Bacteria</taxon>
        <taxon>Bacillati</taxon>
        <taxon>Chloroflexota</taxon>
        <taxon>Ktedonobacteria</taxon>
        <taxon>Ktedonobacterales</taxon>
        <taxon>Dictyobacteraceae</taxon>
        <taxon>Dictyobacter</taxon>
    </lineage>
</organism>
<dbReference type="InterPro" id="IPR017441">
    <property type="entry name" value="Protein_kinase_ATP_BS"/>
</dbReference>
<dbReference type="Gene3D" id="3.30.200.20">
    <property type="entry name" value="Phosphorylase Kinase, domain 1"/>
    <property type="match status" value="1"/>
</dbReference>
<keyword evidence="11" id="KW-1185">Reference proteome</keyword>
<keyword evidence="8" id="KW-1133">Transmembrane helix</keyword>
<name>A0ABQ6G1S7_9CHLR</name>
<dbReference type="InterPro" id="IPR008271">
    <property type="entry name" value="Ser/Thr_kinase_AS"/>
</dbReference>
<evidence type="ECO:0000256" key="6">
    <source>
        <dbReference type="PROSITE-ProRule" id="PRU10141"/>
    </source>
</evidence>
<feature type="region of interest" description="Disordered" evidence="7">
    <location>
        <begin position="305"/>
        <end position="343"/>
    </location>
</feature>
<keyword evidence="3 6" id="KW-0547">Nucleotide-binding</keyword>
<feature type="transmembrane region" description="Helical" evidence="8">
    <location>
        <begin position="353"/>
        <end position="375"/>
    </location>
</feature>
<dbReference type="Pfam" id="PF00069">
    <property type="entry name" value="Pkinase"/>
    <property type="match status" value="1"/>
</dbReference>
<evidence type="ECO:0000313" key="10">
    <source>
        <dbReference type="EMBL" id="GLV58720.1"/>
    </source>
</evidence>
<dbReference type="PROSITE" id="PS50011">
    <property type="entry name" value="PROTEIN_KINASE_DOM"/>
    <property type="match status" value="1"/>
</dbReference>
<reference evidence="10 11" key="1">
    <citation type="submission" date="2023-02" db="EMBL/GenBank/DDBJ databases">
        <title>Dictyobacter halimunensis sp. nov., a new member of the class Ktedonobacteria from forest soil in a geothermal area.</title>
        <authorList>
            <person name="Rachmania M.K."/>
            <person name="Ningsih F."/>
            <person name="Sakai Y."/>
            <person name="Yabe S."/>
            <person name="Yokota A."/>
            <person name="Sjamsuridzal W."/>
        </authorList>
    </citation>
    <scope>NUCLEOTIDE SEQUENCE [LARGE SCALE GENOMIC DNA]</scope>
    <source>
        <strain evidence="10 11">S3.2.2.5</strain>
    </source>
</reference>
<dbReference type="Gene3D" id="1.10.510.10">
    <property type="entry name" value="Transferase(Phosphotransferase) domain 1"/>
    <property type="match status" value="1"/>
</dbReference>
<evidence type="ECO:0000256" key="5">
    <source>
        <dbReference type="ARBA" id="ARBA00022840"/>
    </source>
</evidence>
<evidence type="ECO:0000313" key="11">
    <source>
        <dbReference type="Proteomes" id="UP001344906"/>
    </source>
</evidence>
<dbReference type="SMART" id="SM00220">
    <property type="entry name" value="S_TKc"/>
    <property type="match status" value="1"/>
</dbReference>
<keyword evidence="8" id="KW-0812">Transmembrane</keyword>
<evidence type="ECO:0000256" key="8">
    <source>
        <dbReference type="SAM" id="Phobius"/>
    </source>
</evidence>
<dbReference type="PROSITE" id="PS00107">
    <property type="entry name" value="PROTEIN_KINASE_ATP"/>
    <property type="match status" value="1"/>
</dbReference>
<dbReference type="SUPFAM" id="SSF56112">
    <property type="entry name" value="Protein kinase-like (PK-like)"/>
    <property type="match status" value="1"/>
</dbReference>
<accession>A0ABQ6G1S7</accession>
<dbReference type="PANTHER" id="PTHR43289:SF6">
    <property type="entry name" value="SERINE_THREONINE-PROTEIN KINASE NEKL-3"/>
    <property type="match status" value="1"/>
</dbReference>
<keyword evidence="5 6" id="KW-0067">ATP-binding</keyword>
<keyword evidence="2" id="KW-0808">Transferase</keyword>
<dbReference type="RefSeq" id="WP_338255039.1">
    <property type="nucleotide sequence ID" value="NZ_BSRI01000002.1"/>
</dbReference>
<dbReference type="InterPro" id="IPR021224">
    <property type="entry name" value="DUF2690"/>
</dbReference>
<feature type="domain" description="Protein kinase" evidence="9">
    <location>
        <begin position="12"/>
        <end position="266"/>
    </location>
</feature>
<sequence length="599" mass="63748">MADYVGQQFGPYHLLRLLGQGGFADVYLGEHVHVGNTAAIKILYARLIDEYHERFLNEARTLARLSHPHIVRMHDFGINDGIPFLIMEYAPHGTLRQQHPSKTKVPLSTVVNYVNQIADGLQCAHDQNLIHRDLKPSNVLIGQRNNLLLSDFGVALIAQTTYSQSIENSVVGTIAYVAPEQLQGRPQLASDQYSLGVMVYEWLCGTRPFRGTVIEMWAQHQSAVPALLRQYVPDLPPEVEQVVLTALAKDPGQRFANVRAFANALEAASQPDRISVAAAHNLPLTSGQTANKDAIRIKATDRGFASQPVDITDPDEARRSPDENSNTEPDDRASQRFVPIPTPARWGGTKKKIGITAAIAAVVALLLVSTLVYAMNGEAANKPLAAATATAMPAQQSGDKGTAVVSHRVTPPATHSATKKSTPSPIPTATPTSTDAQNPPAAKPTATAAMPTPTVAAPTPTPTAPAQASFAVDGQNPTAYSVSGKTCAATQSNSTPKSFNVGGITGTLYFQFSYTCHAAWAKVVFSKPVPSKYGNAKIVRNNDGATYTCSNGGNGVVASGQTSCYTGMVRDGPTQTASAYASFTFSSGQTDVSSQLGPY</sequence>
<evidence type="ECO:0000259" key="9">
    <source>
        <dbReference type="PROSITE" id="PS50011"/>
    </source>
</evidence>
<dbReference type="PROSITE" id="PS00108">
    <property type="entry name" value="PROTEIN_KINASE_ST"/>
    <property type="match status" value="1"/>
</dbReference>
<feature type="region of interest" description="Disordered" evidence="7">
    <location>
        <begin position="408"/>
        <end position="469"/>
    </location>
</feature>
<protein>
    <recommendedName>
        <fullName evidence="1">non-specific serine/threonine protein kinase</fullName>
        <ecNumber evidence="1">2.7.11.1</ecNumber>
    </recommendedName>
</protein>
<dbReference type="Proteomes" id="UP001344906">
    <property type="component" value="Unassembled WGS sequence"/>
</dbReference>
<dbReference type="InterPro" id="IPR000719">
    <property type="entry name" value="Prot_kinase_dom"/>
</dbReference>
<dbReference type="EMBL" id="BSRI01000002">
    <property type="protein sequence ID" value="GLV58720.1"/>
    <property type="molecule type" value="Genomic_DNA"/>
</dbReference>
<feature type="compositionally biased region" description="Low complexity" evidence="7">
    <location>
        <begin position="419"/>
        <end position="458"/>
    </location>
</feature>
<keyword evidence="4" id="KW-0418">Kinase</keyword>
<comment type="caution">
    <text evidence="10">The sequence shown here is derived from an EMBL/GenBank/DDBJ whole genome shotgun (WGS) entry which is preliminary data.</text>
</comment>
<evidence type="ECO:0000256" key="2">
    <source>
        <dbReference type="ARBA" id="ARBA00022679"/>
    </source>
</evidence>
<evidence type="ECO:0000256" key="7">
    <source>
        <dbReference type="SAM" id="MobiDB-lite"/>
    </source>
</evidence>
<dbReference type="PANTHER" id="PTHR43289">
    <property type="entry name" value="MITOGEN-ACTIVATED PROTEIN KINASE KINASE KINASE 20-RELATED"/>
    <property type="match status" value="1"/>
</dbReference>
<dbReference type="Pfam" id="PF10901">
    <property type="entry name" value="DUF2690"/>
    <property type="match status" value="1"/>
</dbReference>